<accession>A0ABW9ZTW7</accession>
<gene>
    <name evidence="2" type="ORF">GWC95_01255</name>
</gene>
<name>A0ABW9ZTW7_9BACT</name>
<evidence type="ECO:0000256" key="1">
    <source>
        <dbReference type="SAM" id="SignalP"/>
    </source>
</evidence>
<evidence type="ECO:0000313" key="2">
    <source>
        <dbReference type="EMBL" id="NCI48530.1"/>
    </source>
</evidence>
<feature type="chain" id="PRO_5046717536" description="Lipocalin-like domain-containing protein" evidence="1">
    <location>
        <begin position="20"/>
        <end position="167"/>
    </location>
</feature>
<reference evidence="2 3" key="1">
    <citation type="submission" date="2020-01" db="EMBL/GenBank/DDBJ databases">
        <title>Genome analysis.</title>
        <authorList>
            <person name="Wu S."/>
            <person name="Wang G."/>
        </authorList>
    </citation>
    <scope>NUCLEOTIDE SEQUENCE [LARGE SCALE GENOMIC DNA]</scope>
    <source>
        <strain evidence="2 3">SYL130</strain>
    </source>
</reference>
<protein>
    <recommendedName>
        <fullName evidence="4">Lipocalin-like domain-containing protein</fullName>
    </recommendedName>
</protein>
<sequence>MKKITASLLFLVIVLAAGAQTKVTKGNVVGKWEIYSVDVPGQVHYNVDKDSIAVSDVVKQAAGSAANLEMALNIVKQQFAMFKKVNFQFNANGTTQLTSPVDEVEKGTYTVDEKNSTITTSTITSKGQKQNTTLTNAKISGANRLEFTTAKADGSGGEVHLVLKKAK</sequence>
<proteinExistence type="predicted"/>
<keyword evidence="1" id="KW-0732">Signal</keyword>
<feature type="signal peptide" evidence="1">
    <location>
        <begin position="1"/>
        <end position="19"/>
    </location>
</feature>
<dbReference type="Proteomes" id="UP000753802">
    <property type="component" value="Unassembled WGS sequence"/>
</dbReference>
<organism evidence="2 3">
    <name type="scientific">Sediminibacterium roseum</name>
    <dbReference type="NCBI Taxonomy" id="1978412"/>
    <lineage>
        <taxon>Bacteria</taxon>
        <taxon>Pseudomonadati</taxon>
        <taxon>Bacteroidota</taxon>
        <taxon>Chitinophagia</taxon>
        <taxon>Chitinophagales</taxon>
        <taxon>Chitinophagaceae</taxon>
        <taxon>Sediminibacterium</taxon>
    </lineage>
</organism>
<dbReference type="RefSeq" id="WP_161816852.1">
    <property type="nucleotide sequence ID" value="NZ_JAACJS010000002.1"/>
</dbReference>
<evidence type="ECO:0000313" key="3">
    <source>
        <dbReference type="Proteomes" id="UP000753802"/>
    </source>
</evidence>
<keyword evidence="3" id="KW-1185">Reference proteome</keyword>
<comment type="caution">
    <text evidence="2">The sequence shown here is derived from an EMBL/GenBank/DDBJ whole genome shotgun (WGS) entry which is preliminary data.</text>
</comment>
<dbReference type="EMBL" id="JAACJS010000002">
    <property type="protein sequence ID" value="NCI48530.1"/>
    <property type="molecule type" value="Genomic_DNA"/>
</dbReference>
<evidence type="ECO:0008006" key="4">
    <source>
        <dbReference type="Google" id="ProtNLM"/>
    </source>
</evidence>